<gene>
    <name evidence="7" type="ORF">TRICI_006031</name>
</gene>
<keyword evidence="5 6" id="KW-0472">Membrane</keyword>
<dbReference type="PANTHER" id="PTHR31123">
    <property type="entry name" value="ACCUMULATION OF DYADS PROTEIN 2-RELATED"/>
    <property type="match status" value="1"/>
</dbReference>
<evidence type="ECO:0000313" key="7">
    <source>
        <dbReference type="EMBL" id="KAA8901666.1"/>
    </source>
</evidence>
<dbReference type="InterPro" id="IPR051633">
    <property type="entry name" value="AceTr"/>
</dbReference>
<feature type="transmembrane region" description="Helical" evidence="6">
    <location>
        <begin position="39"/>
        <end position="57"/>
    </location>
</feature>
<keyword evidence="3 6" id="KW-0812">Transmembrane</keyword>
<protein>
    <submittedName>
        <fullName evidence="7">Uncharacterized protein</fullName>
    </submittedName>
</protein>
<dbReference type="GO" id="GO:0005886">
    <property type="term" value="C:plasma membrane"/>
    <property type="evidence" value="ECO:0007669"/>
    <property type="project" value="TreeGrafter"/>
</dbReference>
<dbReference type="Pfam" id="PF01184">
    <property type="entry name" value="Gpr1_Fun34_YaaH"/>
    <property type="match status" value="1"/>
</dbReference>
<dbReference type="EMBL" id="SWFS01000482">
    <property type="protein sequence ID" value="KAA8901666.1"/>
    <property type="molecule type" value="Genomic_DNA"/>
</dbReference>
<comment type="similarity">
    <text evidence="2">Belongs to the acetate uptake transporter (AceTr) (TC 2.A.96) family.</text>
</comment>
<evidence type="ECO:0000256" key="5">
    <source>
        <dbReference type="ARBA" id="ARBA00023136"/>
    </source>
</evidence>
<feature type="transmembrane region" description="Helical" evidence="6">
    <location>
        <begin position="63"/>
        <end position="83"/>
    </location>
</feature>
<comment type="caution">
    <text evidence="7">The sequence shown here is derived from an EMBL/GenBank/DDBJ whole genome shotgun (WGS) entry which is preliminary data.</text>
</comment>
<dbReference type="GO" id="GO:0015123">
    <property type="term" value="F:acetate transmembrane transporter activity"/>
    <property type="evidence" value="ECO:0007669"/>
    <property type="project" value="TreeGrafter"/>
</dbReference>
<name>A0A642UMF1_9ASCO</name>
<evidence type="ECO:0000256" key="3">
    <source>
        <dbReference type="ARBA" id="ARBA00022692"/>
    </source>
</evidence>
<evidence type="ECO:0000256" key="4">
    <source>
        <dbReference type="ARBA" id="ARBA00022989"/>
    </source>
</evidence>
<evidence type="ECO:0000313" key="8">
    <source>
        <dbReference type="Proteomes" id="UP000761534"/>
    </source>
</evidence>
<reference evidence="7" key="1">
    <citation type="journal article" date="2019" name="G3 (Bethesda)">
        <title>Genome Assemblies of Two Rare Opportunistic Yeast Pathogens: Diutina rugosa (syn. Candida rugosa) and Trichomonascus ciferrii (syn. Candida ciferrii).</title>
        <authorList>
            <person name="Mixao V."/>
            <person name="Saus E."/>
            <person name="Hansen A.P."/>
            <person name="Lass-Florl C."/>
            <person name="Gabaldon T."/>
        </authorList>
    </citation>
    <scope>NUCLEOTIDE SEQUENCE</scope>
    <source>
        <strain evidence="7">CBS 4856</strain>
    </source>
</reference>
<accession>A0A642UMF1</accession>
<dbReference type="InterPro" id="IPR000791">
    <property type="entry name" value="Gpr1/Fun34/SatP-like"/>
</dbReference>
<dbReference type="VEuPathDB" id="FungiDB:TRICI_006031"/>
<dbReference type="AlphaFoldDB" id="A0A642UMF1"/>
<evidence type="ECO:0000256" key="2">
    <source>
        <dbReference type="ARBA" id="ARBA00005587"/>
    </source>
</evidence>
<keyword evidence="8" id="KW-1185">Reference proteome</keyword>
<dbReference type="PANTHER" id="PTHR31123:SF1">
    <property type="entry name" value="ACCUMULATION OF DYADS PROTEIN 2-RELATED"/>
    <property type="match status" value="1"/>
</dbReference>
<dbReference type="OrthoDB" id="3648309at2759"/>
<organism evidence="7 8">
    <name type="scientific">Trichomonascus ciferrii</name>
    <dbReference type="NCBI Taxonomy" id="44093"/>
    <lineage>
        <taxon>Eukaryota</taxon>
        <taxon>Fungi</taxon>
        <taxon>Dikarya</taxon>
        <taxon>Ascomycota</taxon>
        <taxon>Saccharomycotina</taxon>
        <taxon>Dipodascomycetes</taxon>
        <taxon>Dipodascales</taxon>
        <taxon>Trichomonascaceae</taxon>
        <taxon>Trichomonascus</taxon>
        <taxon>Trichomonascus ciferrii complex</taxon>
    </lineage>
</organism>
<sequence>MQNSSYGAFWLAYSTVLIPGLGVEAAYEGDERAYSFHMGIFLIGWCWLTFLFALAALRTNAAVMYTLITLVLAFLFLALGEFLHSQNPEQAVRLTKTGGAFTVLTAMGAFYTGSHGLFLPATTYFTIDVGKFK</sequence>
<feature type="transmembrane region" description="Helical" evidence="6">
    <location>
        <begin position="6"/>
        <end position="27"/>
    </location>
</feature>
<proteinExistence type="inferred from homology"/>
<keyword evidence="4 6" id="KW-1133">Transmembrane helix</keyword>
<dbReference type="Proteomes" id="UP000761534">
    <property type="component" value="Unassembled WGS sequence"/>
</dbReference>
<evidence type="ECO:0000256" key="1">
    <source>
        <dbReference type="ARBA" id="ARBA00004141"/>
    </source>
</evidence>
<comment type="subcellular location">
    <subcellularLocation>
        <location evidence="1">Membrane</location>
        <topology evidence="1">Multi-pass membrane protein</topology>
    </subcellularLocation>
</comment>
<evidence type="ECO:0000256" key="6">
    <source>
        <dbReference type="SAM" id="Phobius"/>
    </source>
</evidence>